<keyword evidence="2" id="KW-1185">Reference proteome</keyword>
<accession>A0A7W9SR46</accession>
<evidence type="ECO:0000313" key="2">
    <source>
        <dbReference type="Proteomes" id="UP000520814"/>
    </source>
</evidence>
<comment type="caution">
    <text evidence="1">The sequence shown here is derived from an EMBL/GenBank/DDBJ whole genome shotgun (WGS) entry which is preliminary data.</text>
</comment>
<dbReference type="EMBL" id="JACHGW010000003">
    <property type="protein sequence ID" value="MBB6051297.1"/>
    <property type="molecule type" value="Genomic_DNA"/>
</dbReference>
<proteinExistence type="predicted"/>
<dbReference type="RefSeq" id="WP_184197978.1">
    <property type="nucleotide sequence ID" value="NZ_JACHGW010000003.1"/>
</dbReference>
<protein>
    <submittedName>
        <fullName evidence="1">Uncharacterized protein</fullName>
    </submittedName>
</protein>
<name>A0A7W9SR46_ARMRO</name>
<dbReference type="AlphaFoldDB" id="A0A7W9SR46"/>
<evidence type="ECO:0000313" key="1">
    <source>
        <dbReference type="EMBL" id="MBB6051297.1"/>
    </source>
</evidence>
<dbReference type="Proteomes" id="UP000520814">
    <property type="component" value="Unassembled WGS sequence"/>
</dbReference>
<gene>
    <name evidence="1" type="ORF">HNQ39_003107</name>
</gene>
<organism evidence="1 2">
    <name type="scientific">Armatimonas rosea</name>
    <dbReference type="NCBI Taxonomy" id="685828"/>
    <lineage>
        <taxon>Bacteria</taxon>
        <taxon>Bacillati</taxon>
        <taxon>Armatimonadota</taxon>
        <taxon>Armatimonadia</taxon>
        <taxon>Armatimonadales</taxon>
        <taxon>Armatimonadaceae</taxon>
        <taxon>Armatimonas</taxon>
    </lineage>
</organism>
<sequence length="84" mass="9897">MGFNEELHRPDIDFTCRNIDVVMMSCLRRIVSIDKSPFEKTKLLLAVDHREETIEAICEYVSQTHGKKSHDYILSYAAKQYFDR</sequence>
<reference evidence="1 2" key="1">
    <citation type="submission" date="2020-08" db="EMBL/GenBank/DDBJ databases">
        <title>Genomic Encyclopedia of Type Strains, Phase IV (KMG-IV): sequencing the most valuable type-strain genomes for metagenomic binning, comparative biology and taxonomic classification.</title>
        <authorList>
            <person name="Goeker M."/>
        </authorList>
    </citation>
    <scope>NUCLEOTIDE SEQUENCE [LARGE SCALE GENOMIC DNA]</scope>
    <source>
        <strain evidence="1 2">DSM 23562</strain>
    </source>
</reference>